<organism evidence="14 15">
    <name type="scientific">Caulifigura coniformis</name>
    <dbReference type="NCBI Taxonomy" id="2527983"/>
    <lineage>
        <taxon>Bacteria</taxon>
        <taxon>Pseudomonadati</taxon>
        <taxon>Planctomycetota</taxon>
        <taxon>Planctomycetia</taxon>
        <taxon>Planctomycetales</taxon>
        <taxon>Planctomycetaceae</taxon>
        <taxon>Caulifigura</taxon>
    </lineage>
</organism>
<dbReference type="GO" id="GO:0005829">
    <property type="term" value="C:cytosol"/>
    <property type="evidence" value="ECO:0007669"/>
    <property type="project" value="TreeGrafter"/>
</dbReference>
<dbReference type="PROSITE" id="PS51198">
    <property type="entry name" value="UVRD_HELICASE_ATP_BIND"/>
    <property type="match status" value="1"/>
</dbReference>
<dbReference type="InterPro" id="IPR000212">
    <property type="entry name" value="DNA_helicase_UvrD/REP"/>
</dbReference>
<dbReference type="PROSITE" id="PS51217">
    <property type="entry name" value="UVRD_HELICASE_CTER"/>
    <property type="match status" value="1"/>
</dbReference>
<evidence type="ECO:0000256" key="9">
    <source>
        <dbReference type="ARBA" id="ARBA00048988"/>
    </source>
</evidence>
<evidence type="ECO:0000256" key="3">
    <source>
        <dbReference type="ARBA" id="ARBA00022801"/>
    </source>
</evidence>
<sequence>MFPDLRSLNPPQREAVQHLHGPMLVLAGAGTGKTRVITIRMAQLIASGVAPDRILSVTFTNKAAKEMGERTRQILGGGKLKARPWISTFHALCVQILRSDIERLGYPRKFTILDRGDQESIARGTLRDIRVTEKSLKPGDMLSIISGWKSAGLPPGEAAAAAADDKQYLAAMAYRKYQQKLKATGSVDFDDLLLLTAELFEEHPDILDKHQQRFSHVQIDEYQDTNGIQFRLIEALVAKHKNLCVVGDDDQSIYGWRGADVAHILNFGRYFPGAKIVRLEDNYRCTDHILECANRLVRHNRGRHGKVLRASKKSAHEVRFVKYDDENLEAEKTVFEIRFYIQKKGIPARDFAILFRTNEQPRIFESELRRQGIPYTLIGSQSFFDRKEIKDLMCYLKAIDRPTDEASLLRIINVPPRGIGDSTSSKILEKATRDGRDFWVVARETAAQGEVSKKAAAALDEFHRLLQTYTRRFEENARQMDVIVRELIEAIHYDREIEKQYPDPQAQLMRQGFVDEFVDAVAGYLEKSSDPTLTDFLDGCALNGRDDEPDKEKQAAEDAVKLMTLHSAKGLEFPRVYMVGMEENILPHKRSVDADTAQAIEEERRLCYVGITRAQEFLTMSRAESRIKWGSRRPTVPSRFLREMRSDEALEAEEAEEAGENE</sequence>
<evidence type="ECO:0000259" key="12">
    <source>
        <dbReference type="PROSITE" id="PS51198"/>
    </source>
</evidence>
<dbReference type="Pfam" id="PF00580">
    <property type="entry name" value="UvrD-helicase"/>
    <property type="match status" value="1"/>
</dbReference>
<evidence type="ECO:0000256" key="10">
    <source>
        <dbReference type="PROSITE-ProRule" id="PRU00560"/>
    </source>
</evidence>
<protein>
    <recommendedName>
        <fullName evidence="8">DNA 3'-5' helicase</fullName>
        <ecNumber evidence="8">5.6.2.4</ecNumber>
    </recommendedName>
</protein>
<evidence type="ECO:0000256" key="5">
    <source>
        <dbReference type="ARBA" id="ARBA00022840"/>
    </source>
</evidence>
<accession>A0A517SAL3</accession>
<dbReference type="SUPFAM" id="SSF52540">
    <property type="entry name" value="P-loop containing nucleoside triphosphate hydrolases"/>
    <property type="match status" value="1"/>
</dbReference>
<keyword evidence="3 10" id="KW-0378">Hydrolase</keyword>
<feature type="region of interest" description="Disordered" evidence="11">
    <location>
        <begin position="640"/>
        <end position="662"/>
    </location>
</feature>
<name>A0A517SAL3_9PLAN</name>
<evidence type="ECO:0000313" key="15">
    <source>
        <dbReference type="Proteomes" id="UP000315700"/>
    </source>
</evidence>
<dbReference type="GO" id="GO:0003677">
    <property type="term" value="F:DNA binding"/>
    <property type="evidence" value="ECO:0007669"/>
    <property type="project" value="InterPro"/>
</dbReference>
<evidence type="ECO:0000256" key="7">
    <source>
        <dbReference type="ARBA" id="ARBA00034617"/>
    </source>
</evidence>
<dbReference type="AlphaFoldDB" id="A0A517SAL3"/>
<feature type="binding site" evidence="10">
    <location>
        <begin position="27"/>
        <end position="34"/>
    </location>
    <ligand>
        <name>ATP</name>
        <dbReference type="ChEBI" id="CHEBI:30616"/>
    </ligand>
</feature>
<keyword evidence="5 10" id="KW-0067">ATP-binding</keyword>
<dbReference type="RefSeq" id="WP_145028169.1">
    <property type="nucleotide sequence ID" value="NZ_CP036271.1"/>
</dbReference>
<dbReference type="GO" id="GO:0043138">
    <property type="term" value="F:3'-5' DNA helicase activity"/>
    <property type="evidence" value="ECO:0007669"/>
    <property type="project" value="UniProtKB-EC"/>
</dbReference>
<evidence type="ECO:0000256" key="2">
    <source>
        <dbReference type="ARBA" id="ARBA00022741"/>
    </source>
</evidence>
<dbReference type="PANTHER" id="PTHR11070">
    <property type="entry name" value="UVRD / RECB / PCRA DNA HELICASE FAMILY MEMBER"/>
    <property type="match status" value="1"/>
</dbReference>
<dbReference type="InterPro" id="IPR027417">
    <property type="entry name" value="P-loop_NTPase"/>
</dbReference>
<dbReference type="InterPro" id="IPR014016">
    <property type="entry name" value="UvrD-like_ATP-bd"/>
</dbReference>
<feature type="compositionally biased region" description="Acidic residues" evidence="11">
    <location>
        <begin position="649"/>
        <end position="662"/>
    </location>
</feature>
<evidence type="ECO:0000256" key="11">
    <source>
        <dbReference type="SAM" id="MobiDB-lite"/>
    </source>
</evidence>
<dbReference type="GO" id="GO:0000725">
    <property type="term" value="P:recombinational repair"/>
    <property type="evidence" value="ECO:0007669"/>
    <property type="project" value="TreeGrafter"/>
</dbReference>
<dbReference type="EMBL" id="CP036271">
    <property type="protein sequence ID" value="QDT53177.1"/>
    <property type="molecule type" value="Genomic_DNA"/>
</dbReference>
<dbReference type="Gene3D" id="3.40.50.300">
    <property type="entry name" value="P-loop containing nucleotide triphosphate hydrolases"/>
    <property type="match status" value="2"/>
</dbReference>
<dbReference type="Gene3D" id="1.10.10.160">
    <property type="match status" value="1"/>
</dbReference>
<dbReference type="PANTHER" id="PTHR11070:SF64">
    <property type="entry name" value="ATP-DEPENDENT DNA HELICASE REP"/>
    <property type="match status" value="1"/>
</dbReference>
<dbReference type="EC" id="5.6.2.4" evidence="8"/>
<dbReference type="CDD" id="cd18807">
    <property type="entry name" value="SF1_C_UvrD"/>
    <property type="match status" value="1"/>
</dbReference>
<evidence type="ECO:0000256" key="6">
    <source>
        <dbReference type="ARBA" id="ARBA00023235"/>
    </source>
</evidence>
<dbReference type="Pfam" id="PF13361">
    <property type="entry name" value="UvrD_C"/>
    <property type="match status" value="1"/>
</dbReference>
<feature type="domain" description="UvrD-like helicase ATP-binding" evidence="12">
    <location>
        <begin position="6"/>
        <end position="286"/>
    </location>
</feature>
<dbReference type="GO" id="GO:0005524">
    <property type="term" value="F:ATP binding"/>
    <property type="evidence" value="ECO:0007669"/>
    <property type="project" value="UniProtKB-UniRule"/>
</dbReference>
<evidence type="ECO:0000259" key="13">
    <source>
        <dbReference type="PROSITE" id="PS51217"/>
    </source>
</evidence>
<evidence type="ECO:0000256" key="4">
    <source>
        <dbReference type="ARBA" id="ARBA00022806"/>
    </source>
</evidence>
<gene>
    <name evidence="14" type="primary">pcrA_1</name>
    <name evidence="14" type="ORF">Pan44_11930</name>
</gene>
<comment type="catalytic activity">
    <reaction evidence="9">
        <text>ATP + H2O = ADP + phosphate + H(+)</text>
        <dbReference type="Rhea" id="RHEA:13065"/>
        <dbReference type="ChEBI" id="CHEBI:15377"/>
        <dbReference type="ChEBI" id="CHEBI:15378"/>
        <dbReference type="ChEBI" id="CHEBI:30616"/>
        <dbReference type="ChEBI" id="CHEBI:43474"/>
        <dbReference type="ChEBI" id="CHEBI:456216"/>
        <dbReference type="EC" id="5.6.2.4"/>
    </reaction>
</comment>
<dbReference type="OrthoDB" id="9810135at2"/>
<evidence type="ECO:0000256" key="8">
    <source>
        <dbReference type="ARBA" id="ARBA00034808"/>
    </source>
</evidence>
<dbReference type="FunCoup" id="A0A517SAL3">
    <property type="interactions" value="172"/>
</dbReference>
<dbReference type="GO" id="GO:0016887">
    <property type="term" value="F:ATP hydrolysis activity"/>
    <property type="evidence" value="ECO:0007669"/>
    <property type="project" value="RHEA"/>
</dbReference>
<feature type="domain" description="UvrD-like helicase C-terminal" evidence="13">
    <location>
        <begin position="287"/>
        <end position="570"/>
    </location>
</feature>
<proteinExistence type="inferred from homology"/>
<dbReference type="KEGG" id="ccos:Pan44_11930"/>
<keyword evidence="6" id="KW-0413">Isomerase</keyword>
<comment type="similarity">
    <text evidence="1">Belongs to the helicase family. UvrD subfamily.</text>
</comment>
<comment type="catalytic activity">
    <reaction evidence="7">
        <text>Couples ATP hydrolysis with the unwinding of duplex DNA by translocating in the 3'-5' direction.</text>
        <dbReference type="EC" id="5.6.2.4"/>
    </reaction>
</comment>
<keyword evidence="4 10" id="KW-0347">Helicase</keyword>
<dbReference type="InterPro" id="IPR013986">
    <property type="entry name" value="DExx_box_DNA_helicase_dom_sf"/>
</dbReference>
<dbReference type="Gene3D" id="1.10.486.10">
    <property type="entry name" value="PCRA, domain 4"/>
    <property type="match status" value="1"/>
</dbReference>
<dbReference type="InParanoid" id="A0A517SAL3"/>
<dbReference type="CDD" id="cd17932">
    <property type="entry name" value="DEXQc_UvrD"/>
    <property type="match status" value="1"/>
</dbReference>
<dbReference type="InterPro" id="IPR014017">
    <property type="entry name" value="DNA_helicase_UvrD-like_C"/>
</dbReference>
<reference evidence="14 15" key="1">
    <citation type="submission" date="2019-02" db="EMBL/GenBank/DDBJ databases">
        <title>Deep-cultivation of Planctomycetes and their phenomic and genomic characterization uncovers novel biology.</title>
        <authorList>
            <person name="Wiegand S."/>
            <person name="Jogler M."/>
            <person name="Boedeker C."/>
            <person name="Pinto D."/>
            <person name="Vollmers J."/>
            <person name="Rivas-Marin E."/>
            <person name="Kohn T."/>
            <person name="Peeters S.H."/>
            <person name="Heuer A."/>
            <person name="Rast P."/>
            <person name="Oberbeckmann S."/>
            <person name="Bunk B."/>
            <person name="Jeske O."/>
            <person name="Meyerdierks A."/>
            <person name="Storesund J.E."/>
            <person name="Kallscheuer N."/>
            <person name="Luecker S."/>
            <person name="Lage O.M."/>
            <person name="Pohl T."/>
            <person name="Merkel B.J."/>
            <person name="Hornburger P."/>
            <person name="Mueller R.-W."/>
            <person name="Bruemmer F."/>
            <person name="Labrenz M."/>
            <person name="Spormann A.M."/>
            <person name="Op den Camp H."/>
            <person name="Overmann J."/>
            <person name="Amann R."/>
            <person name="Jetten M.S.M."/>
            <person name="Mascher T."/>
            <person name="Medema M.H."/>
            <person name="Devos D.P."/>
            <person name="Kaster A.-K."/>
            <person name="Ovreas L."/>
            <person name="Rohde M."/>
            <person name="Galperin M.Y."/>
            <person name="Jogler C."/>
        </authorList>
    </citation>
    <scope>NUCLEOTIDE SEQUENCE [LARGE SCALE GENOMIC DNA]</scope>
    <source>
        <strain evidence="14 15">Pan44</strain>
    </source>
</reference>
<keyword evidence="2 10" id="KW-0547">Nucleotide-binding</keyword>
<evidence type="ECO:0000313" key="14">
    <source>
        <dbReference type="EMBL" id="QDT53177.1"/>
    </source>
</evidence>
<evidence type="ECO:0000256" key="1">
    <source>
        <dbReference type="ARBA" id="ARBA00009922"/>
    </source>
</evidence>
<dbReference type="Proteomes" id="UP000315700">
    <property type="component" value="Chromosome"/>
</dbReference>
<keyword evidence="15" id="KW-1185">Reference proteome</keyword>